<reference evidence="1 2" key="1">
    <citation type="submission" date="2016-10" db="EMBL/GenBank/DDBJ databases">
        <authorList>
            <person name="de Groot N.N."/>
        </authorList>
    </citation>
    <scope>NUCLEOTIDE SEQUENCE [LARGE SCALE GENOMIC DNA]</scope>
    <source>
        <strain evidence="1 2">DSM 18346</strain>
    </source>
</reference>
<dbReference type="STRING" id="393762.SAMN05660472_01125"/>
<dbReference type="Proteomes" id="UP000198718">
    <property type="component" value="Unassembled WGS sequence"/>
</dbReference>
<accession>A0A1G9BB06</accession>
<dbReference type="EMBL" id="FNFP01000002">
    <property type="protein sequence ID" value="SDK36691.1"/>
    <property type="molecule type" value="Genomic_DNA"/>
</dbReference>
<evidence type="ECO:0000313" key="1">
    <source>
        <dbReference type="EMBL" id="SDK36691.1"/>
    </source>
</evidence>
<sequence length="125" mass="13419">MKIAGYFNSLKIANEAIEALHRVGFKNATLDLKDNTVGDGNYITNLPGTEMSTSLSNLILESGDRGIDIDKAPLSAANPMVSGMAGFDEIADYGHKIVVDADDEDEEEIKALITKFGGELNIPDM</sequence>
<keyword evidence="2" id="KW-1185">Reference proteome</keyword>
<proteinExistence type="predicted"/>
<protein>
    <recommendedName>
        <fullName evidence="3">Heat induced stress protein YflT</fullName>
    </recommendedName>
</protein>
<evidence type="ECO:0008006" key="3">
    <source>
        <dbReference type="Google" id="ProtNLM"/>
    </source>
</evidence>
<dbReference type="OrthoDB" id="1907002at2"/>
<name>A0A1G9BB06_9FIRM</name>
<dbReference type="RefSeq" id="WP_090551671.1">
    <property type="nucleotide sequence ID" value="NZ_FNFP01000002.1"/>
</dbReference>
<organism evidence="1 2">
    <name type="scientific">Natronincola ferrireducens</name>
    <dbReference type="NCBI Taxonomy" id="393762"/>
    <lineage>
        <taxon>Bacteria</taxon>
        <taxon>Bacillati</taxon>
        <taxon>Bacillota</taxon>
        <taxon>Clostridia</taxon>
        <taxon>Peptostreptococcales</taxon>
        <taxon>Natronincolaceae</taxon>
        <taxon>Natronincola</taxon>
    </lineage>
</organism>
<evidence type="ECO:0000313" key="2">
    <source>
        <dbReference type="Proteomes" id="UP000198718"/>
    </source>
</evidence>
<gene>
    <name evidence="1" type="ORF">SAMN05660472_01125</name>
</gene>
<dbReference type="AlphaFoldDB" id="A0A1G9BB06"/>